<evidence type="ECO:0000256" key="7">
    <source>
        <dbReference type="ARBA" id="ARBA00022946"/>
    </source>
</evidence>
<evidence type="ECO:0000256" key="10">
    <source>
        <dbReference type="SAM" id="MobiDB-lite"/>
    </source>
</evidence>
<dbReference type="PANTHER" id="PTHR46103">
    <property type="entry name" value="RRNA METHYLTRANSFERASE 1, MITOCHONDRIAL"/>
    <property type="match status" value="1"/>
</dbReference>
<accession>A0A1G4ARA4</accession>
<dbReference type="CDD" id="cd18105">
    <property type="entry name" value="SpoU-like_MRM1"/>
    <property type="match status" value="1"/>
</dbReference>
<evidence type="ECO:0000256" key="9">
    <source>
        <dbReference type="ARBA" id="ARBA00034881"/>
    </source>
</evidence>
<evidence type="ECO:0000256" key="4">
    <source>
        <dbReference type="ARBA" id="ARBA00022603"/>
    </source>
</evidence>
<dbReference type="SUPFAM" id="SSF75217">
    <property type="entry name" value="alpha/beta knot"/>
    <property type="match status" value="1"/>
</dbReference>
<keyword evidence="3" id="KW-0698">rRNA processing</keyword>
<dbReference type="Proteomes" id="UP000176998">
    <property type="component" value="Unassembled WGS sequence"/>
</dbReference>
<evidence type="ECO:0000256" key="2">
    <source>
        <dbReference type="ARBA" id="ARBA00007228"/>
    </source>
</evidence>
<evidence type="ECO:0000259" key="11">
    <source>
        <dbReference type="SMART" id="SM00967"/>
    </source>
</evidence>
<dbReference type="Gene3D" id="3.30.1330.30">
    <property type="match status" value="1"/>
</dbReference>
<dbReference type="SMART" id="SM00967">
    <property type="entry name" value="SpoU_sub_bind"/>
    <property type="match status" value="1"/>
</dbReference>
<dbReference type="InterPro" id="IPR047182">
    <property type="entry name" value="MRM1"/>
</dbReference>
<proteinExistence type="inferred from homology"/>
<keyword evidence="4 12" id="KW-0489">Methyltransferase</keyword>
<name>A0A1G4ARA4_9PEZI</name>
<dbReference type="GO" id="GO:0005739">
    <property type="term" value="C:mitochondrion"/>
    <property type="evidence" value="ECO:0007669"/>
    <property type="project" value="UniProtKB-SubCell"/>
</dbReference>
<keyword evidence="6" id="KW-0949">S-adenosyl-L-methionine</keyword>
<dbReference type="AlphaFoldDB" id="A0A1G4ARA4"/>
<keyword evidence="7" id="KW-0809">Transit peptide</keyword>
<keyword evidence="5" id="KW-0808">Transferase</keyword>
<protein>
    <recommendedName>
        <fullName evidence="9">rRNA methyltransferase 1, mitochondrial</fullName>
    </recommendedName>
</protein>
<evidence type="ECO:0000256" key="5">
    <source>
        <dbReference type="ARBA" id="ARBA00022679"/>
    </source>
</evidence>
<reference evidence="12 13" key="1">
    <citation type="submission" date="2016-09" db="EMBL/GenBank/DDBJ databases">
        <authorList>
            <person name="Capua I."/>
            <person name="De Benedictis P."/>
            <person name="Joannis T."/>
            <person name="Lombin L.H."/>
            <person name="Cattoli G."/>
        </authorList>
    </citation>
    <scope>NUCLEOTIDE SEQUENCE [LARGE SCALE GENOMIC DNA]</scope>
    <source>
        <strain evidence="12 13">IMI 309357</strain>
    </source>
</reference>
<comment type="similarity">
    <text evidence="2">Belongs to the class IV-like SAM-binding methyltransferase superfamily. RNA methyltransferase TrmH family.</text>
</comment>
<evidence type="ECO:0000313" key="12">
    <source>
        <dbReference type="EMBL" id="OHE91552.1"/>
    </source>
</evidence>
<dbReference type="Gene3D" id="3.40.1280.10">
    <property type="match status" value="1"/>
</dbReference>
<dbReference type="RefSeq" id="XP_022468725.1">
    <property type="nucleotide sequence ID" value="XM_022624766.1"/>
</dbReference>
<feature type="region of interest" description="Disordered" evidence="10">
    <location>
        <begin position="174"/>
        <end position="300"/>
    </location>
</feature>
<evidence type="ECO:0000256" key="1">
    <source>
        <dbReference type="ARBA" id="ARBA00004173"/>
    </source>
</evidence>
<dbReference type="InterPro" id="IPR029026">
    <property type="entry name" value="tRNA_m1G_MTases_N"/>
</dbReference>
<dbReference type="GeneID" id="34566276"/>
<feature type="domain" description="RNA 2-O ribose methyltransferase substrate binding" evidence="11">
    <location>
        <begin position="312"/>
        <end position="394"/>
    </location>
</feature>
<dbReference type="STRING" id="1209926.A0A1G4ARA4"/>
<feature type="compositionally biased region" description="Low complexity" evidence="10">
    <location>
        <begin position="61"/>
        <end position="73"/>
    </location>
</feature>
<feature type="compositionally biased region" description="Basic and acidic residues" evidence="10">
    <location>
        <begin position="127"/>
        <end position="140"/>
    </location>
</feature>
<dbReference type="FunFam" id="3.30.1330.30:FF:000035">
    <property type="entry name" value="TrmH family RNA methyltransferase"/>
    <property type="match status" value="1"/>
</dbReference>
<organism evidence="12 13">
    <name type="scientific">Colletotrichum orchidophilum</name>
    <dbReference type="NCBI Taxonomy" id="1209926"/>
    <lineage>
        <taxon>Eukaryota</taxon>
        <taxon>Fungi</taxon>
        <taxon>Dikarya</taxon>
        <taxon>Ascomycota</taxon>
        <taxon>Pezizomycotina</taxon>
        <taxon>Sordariomycetes</taxon>
        <taxon>Hypocreomycetidae</taxon>
        <taxon>Glomerellales</taxon>
        <taxon>Glomerellaceae</taxon>
        <taxon>Colletotrichum</taxon>
    </lineage>
</organism>
<comment type="caution">
    <text evidence="12">The sequence shown here is derived from an EMBL/GenBank/DDBJ whole genome shotgun (WGS) entry which is preliminary data.</text>
</comment>
<evidence type="ECO:0000256" key="8">
    <source>
        <dbReference type="ARBA" id="ARBA00023128"/>
    </source>
</evidence>
<evidence type="ECO:0000313" key="13">
    <source>
        <dbReference type="Proteomes" id="UP000176998"/>
    </source>
</evidence>
<dbReference type="InterPro" id="IPR047261">
    <property type="entry name" value="MRM1_MeTrfase_dom"/>
</dbReference>
<evidence type="ECO:0000256" key="3">
    <source>
        <dbReference type="ARBA" id="ARBA00022552"/>
    </source>
</evidence>
<dbReference type="InterPro" id="IPR029028">
    <property type="entry name" value="Alpha/beta_knot_MTases"/>
</dbReference>
<feature type="compositionally biased region" description="Basic and acidic residues" evidence="10">
    <location>
        <begin position="174"/>
        <end position="276"/>
    </location>
</feature>
<dbReference type="Pfam" id="PF08032">
    <property type="entry name" value="SpoU_sub_bind"/>
    <property type="match status" value="1"/>
</dbReference>
<evidence type="ECO:0000256" key="6">
    <source>
        <dbReference type="ARBA" id="ARBA00022691"/>
    </source>
</evidence>
<sequence>MSLLTRWSASRPLTKAQRVVHFPGNPFLYAQVRNGSLSAIHRGIWRSDKAPRNDRTDRASRPTSRPSRPASRSRLTESRGRSRPRDATESKPDAFSDRFSRAIGNRRDGPRDREPRHYKPKKAFQKMQERIKEQEEEGGRKSRSKRFNNPEFSFGKKSLVYQLNRGELKDKVGKLLEKNGPKEEESYKSPAQRDRQDDHFNNDHFKDRQGGRQRDQDQDRRLGRQSDRFQDRRPDRQHDQFVNRRPNRRDDQSERRPGFMRERMNSMREGARRELEGVSPRRFGSRESEHEASATTSESRGMVQYTTAASQFLFGRSVVKAALKNSQRKLYHLYLYQGSNKKETKDDNWILSMAEKKKVKVTKLYENGQQLLDKMSKGRPHNGIVMETSPLPQLPITGLGAEHSEPQGYPVFVARQSKEDIEINGTEGLIPYKPGTARPLVLLLTEILDPGNLGAILRTARFLGVSAVAITKRTSSSITSTVLKASAGASEELKLFSVEDPGAFLHACSTAGWTSYAAVAPTPGLRRDNRQWTPERIEEAKPLLSEPSILVLGNEGTGLPYDIRKKTTHEITIPRMATSSSVDSLNVSVATALLCNSFLRGTQQPSSLTERLQKEAHRADAGESMF</sequence>
<dbReference type="InterPro" id="IPR029064">
    <property type="entry name" value="Ribosomal_eL30-like_sf"/>
</dbReference>
<dbReference type="InterPro" id="IPR001537">
    <property type="entry name" value="SpoU_MeTrfase"/>
</dbReference>
<dbReference type="PANTHER" id="PTHR46103:SF1">
    <property type="entry name" value="RRNA METHYLTRANSFERASE 1, MITOCHONDRIAL"/>
    <property type="match status" value="1"/>
</dbReference>
<keyword evidence="8" id="KW-0496">Mitochondrion</keyword>
<gene>
    <name evidence="12" type="ORF">CORC01_13149</name>
</gene>
<dbReference type="OrthoDB" id="270651at2759"/>
<comment type="subcellular location">
    <subcellularLocation>
        <location evidence="1">Mitochondrion</location>
    </subcellularLocation>
</comment>
<feature type="compositionally biased region" description="Basic and acidic residues" evidence="10">
    <location>
        <begin position="74"/>
        <end position="117"/>
    </location>
</feature>
<dbReference type="SUPFAM" id="SSF55315">
    <property type="entry name" value="L30e-like"/>
    <property type="match status" value="1"/>
</dbReference>
<dbReference type="EMBL" id="MJBS01000180">
    <property type="protein sequence ID" value="OHE91552.1"/>
    <property type="molecule type" value="Genomic_DNA"/>
</dbReference>
<dbReference type="GO" id="GO:0016435">
    <property type="term" value="F:rRNA (guanine) methyltransferase activity"/>
    <property type="evidence" value="ECO:0007669"/>
    <property type="project" value="TreeGrafter"/>
</dbReference>
<dbReference type="InterPro" id="IPR013123">
    <property type="entry name" value="SpoU_subst-bd"/>
</dbReference>
<dbReference type="GO" id="GO:0003723">
    <property type="term" value="F:RNA binding"/>
    <property type="evidence" value="ECO:0007669"/>
    <property type="project" value="InterPro"/>
</dbReference>
<feature type="region of interest" description="Disordered" evidence="10">
    <location>
        <begin position="48"/>
        <end position="151"/>
    </location>
</feature>
<keyword evidence="13" id="KW-1185">Reference proteome</keyword>
<feature type="compositionally biased region" description="Basic and acidic residues" evidence="10">
    <location>
        <begin position="48"/>
        <end position="60"/>
    </location>
</feature>
<dbReference type="Pfam" id="PF00588">
    <property type="entry name" value="SpoU_methylase"/>
    <property type="match status" value="1"/>
</dbReference>